<dbReference type="InterPro" id="IPR000873">
    <property type="entry name" value="AMP-dep_synth/lig_dom"/>
</dbReference>
<dbReference type="Gene3D" id="3.40.50.12780">
    <property type="entry name" value="N-terminal domain of ligase-like"/>
    <property type="match status" value="1"/>
</dbReference>
<proteinExistence type="inferred from homology"/>
<keyword evidence="2" id="KW-0436">Ligase</keyword>
<dbReference type="GO" id="GO:0005783">
    <property type="term" value="C:endoplasmic reticulum"/>
    <property type="evidence" value="ECO:0007669"/>
    <property type="project" value="TreeGrafter"/>
</dbReference>
<dbReference type="InterPro" id="IPR042099">
    <property type="entry name" value="ANL_N_sf"/>
</dbReference>
<dbReference type="Proteomes" id="UP000663844">
    <property type="component" value="Unassembled WGS sequence"/>
</dbReference>
<evidence type="ECO:0000256" key="4">
    <source>
        <dbReference type="ARBA" id="ARBA00022832"/>
    </source>
</evidence>
<keyword evidence="4" id="KW-0443">Lipid metabolism</keyword>
<dbReference type="AlphaFoldDB" id="A0A820I8D6"/>
<dbReference type="EMBL" id="CAJOAZ010016590">
    <property type="protein sequence ID" value="CAF4306373.1"/>
    <property type="molecule type" value="Genomic_DNA"/>
</dbReference>
<name>A0A820I8D6_9BILA</name>
<evidence type="ECO:0000259" key="7">
    <source>
        <dbReference type="Pfam" id="PF00501"/>
    </source>
</evidence>
<keyword evidence="4" id="KW-0276">Fatty acid metabolism</keyword>
<dbReference type="GO" id="GO:0030182">
    <property type="term" value="P:neuron differentiation"/>
    <property type="evidence" value="ECO:0007669"/>
    <property type="project" value="TreeGrafter"/>
</dbReference>
<feature type="non-terminal residue" evidence="8">
    <location>
        <position position="232"/>
    </location>
</feature>
<dbReference type="EC" id="6.2.1.3" evidence="6"/>
<reference evidence="8" key="1">
    <citation type="submission" date="2021-02" db="EMBL/GenBank/DDBJ databases">
        <authorList>
            <person name="Nowell W R."/>
        </authorList>
    </citation>
    <scope>NUCLEOTIDE SEQUENCE</scope>
</reference>
<keyword evidence="5" id="KW-0067">ATP-binding</keyword>
<feature type="domain" description="AMP-dependent synthetase/ligase" evidence="7">
    <location>
        <begin position="1"/>
        <end position="227"/>
    </location>
</feature>
<dbReference type="PANTHER" id="PTHR43272:SF83">
    <property type="entry name" value="ACYL-COA SYNTHETASE LONG-CHAIN, ISOFORM J"/>
    <property type="match status" value="1"/>
</dbReference>
<evidence type="ECO:0000256" key="2">
    <source>
        <dbReference type="ARBA" id="ARBA00022598"/>
    </source>
</evidence>
<comment type="caution">
    <text evidence="8">The sequence shown here is derived from an EMBL/GenBank/DDBJ whole genome shotgun (WGS) entry which is preliminary data.</text>
</comment>
<evidence type="ECO:0000256" key="6">
    <source>
        <dbReference type="ARBA" id="ARBA00026121"/>
    </source>
</evidence>
<feature type="non-terminal residue" evidence="8">
    <location>
        <position position="1"/>
    </location>
</feature>
<protein>
    <recommendedName>
        <fullName evidence="6">long-chain-fatty-acid--CoA ligase</fullName>
        <ecNumber evidence="6">6.2.1.3</ecNumber>
    </recommendedName>
</protein>
<dbReference type="Pfam" id="PF00501">
    <property type="entry name" value="AMP-binding"/>
    <property type="match status" value="1"/>
</dbReference>
<evidence type="ECO:0000256" key="1">
    <source>
        <dbReference type="ARBA" id="ARBA00006432"/>
    </source>
</evidence>
<evidence type="ECO:0000313" key="8">
    <source>
        <dbReference type="EMBL" id="CAF4306373.1"/>
    </source>
</evidence>
<dbReference type="GO" id="GO:0005886">
    <property type="term" value="C:plasma membrane"/>
    <property type="evidence" value="ECO:0007669"/>
    <property type="project" value="TreeGrafter"/>
</dbReference>
<evidence type="ECO:0000256" key="3">
    <source>
        <dbReference type="ARBA" id="ARBA00022741"/>
    </source>
</evidence>
<dbReference type="GO" id="GO:0005811">
    <property type="term" value="C:lipid droplet"/>
    <property type="evidence" value="ECO:0007669"/>
    <property type="project" value="TreeGrafter"/>
</dbReference>
<organism evidence="8 9">
    <name type="scientific">Adineta steineri</name>
    <dbReference type="NCBI Taxonomy" id="433720"/>
    <lineage>
        <taxon>Eukaryota</taxon>
        <taxon>Metazoa</taxon>
        <taxon>Spiralia</taxon>
        <taxon>Gnathifera</taxon>
        <taxon>Rotifera</taxon>
        <taxon>Eurotatoria</taxon>
        <taxon>Bdelloidea</taxon>
        <taxon>Adinetida</taxon>
        <taxon>Adinetidae</taxon>
        <taxon>Adineta</taxon>
    </lineage>
</organism>
<dbReference type="PANTHER" id="PTHR43272">
    <property type="entry name" value="LONG-CHAIN-FATTY-ACID--COA LIGASE"/>
    <property type="match status" value="1"/>
</dbReference>
<evidence type="ECO:0000313" key="9">
    <source>
        <dbReference type="Proteomes" id="UP000663844"/>
    </source>
</evidence>
<dbReference type="GO" id="GO:0004467">
    <property type="term" value="F:long-chain fatty acid-CoA ligase activity"/>
    <property type="evidence" value="ECO:0007669"/>
    <property type="project" value="UniProtKB-EC"/>
</dbReference>
<accession>A0A820I8D6</accession>
<dbReference type="SUPFAM" id="SSF56801">
    <property type="entry name" value="Acetyl-CoA synthetase-like"/>
    <property type="match status" value="1"/>
</dbReference>
<keyword evidence="3" id="KW-0547">Nucleotide-binding</keyword>
<dbReference type="GO" id="GO:0035336">
    <property type="term" value="P:long-chain fatty-acyl-CoA metabolic process"/>
    <property type="evidence" value="ECO:0007669"/>
    <property type="project" value="TreeGrafter"/>
</dbReference>
<dbReference type="GO" id="GO:0005524">
    <property type="term" value="F:ATP binding"/>
    <property type="evidence" value="ECO:0007669"/>
    <property type="project" value="UniProtKB-KW"/>
</dbReference>
<comment type="similarity">
    <text evidence="1">Belongs to the ATP-dependent AMP-binding enzyme family.</text>
</comment>
<evidence type="ECO:0000256" key="5">
    <source>
        <dbReference type="ARBA" id="ARBA00022840"/>
    </source>
</evidence>
<gene>
    <name evidence="8" type="ORF">OXD698_LOCUS46381</name>
</gene>
<sequence>VLITHENIIAAVTGEQERGFRTIDVNNDIYIAYLPLAHILELCCEILIYYMGVKCGYSSPQTLTDQSTAIKRGQKGDLQVLRPHIMCCVPTILDRIHKAVNEKVNQSNFFRRHLFQLTYKIKVKRLEEGLDSPYLNKLIFNRLNEMVLGGRVKSMMCGGAVLSGETQRFVQAALCITLFQGYGLTETCAAATIADEQDTSVGRAGYPLVSCEIRLADWEEGQYRNTDKPNPR</sequence>